<dbReference type="PROSITE" id="PS01187">
    <property type="entry name" value="EGF_CA"/>
    <property type="match status" value="1"/>
</dbReference>
<dbReference type="AlphaFoldDB" id="A0A8J9ZSF5"/>
<evidence type="ECO:0000313" key="10">
    <source>
        <dbReference type="Proteomes" id="UP000838412"/>
    </source>
</evidence>
<name>A0A8J9ZSF5_BRALA</name>
<evidence type="ECO:0000256" key="3">
    <source>
        <dbReference type="ARBA" id="ARBA00022737"/>
    </source>
</evidence>
<dbReference type="PROSITE" id="PS50026">
    <property type="entry name" value="EGF_3"/>
    <property type="match status" value="1"/>
</dbReference>
<dbReference type="Gene3D" id="2.10.25.10">
    <property type="entry name" value="Laminin"/>
    <property type="match status" value="2"/>
</dbReference>
<proteinExistence type="predicted"/>
<evidence type="ECO:0000256" key="2">
    <source>
        <dbReference type="ARBA" id="ARBA00022729"/>
    </source>
</evidence>
<evidence type="ECO:0000259" key="8">
    <source>
        <dbReference type="PROSITE" id="PS50026"/>
    </source>
</evidence>
<dbReference type="InterPro" id="IPR000742">
    <property type="entry name" value="EGF"/>
</dbReference>
<dbReference type="GO" id="GO:0045197">
    <property type="term" value="P:establishment or maintenance of epithelial cell apical/basal polarity"/>
    <property type="evidence" value="ECO:0007669"/>
    <property type="project" value="TreeGrafter"/>
</dbReference>
<dbReference type="SMART" id="SM00179">
    <property type="entry name" value="EGF_CA"/>
    <property type="match status" value="1"/>
</dbReference>
<sequence length="667" mass="74730">MRNGTTLVVGLLTEEDVSTEYTSDASVNFKSFIANPDFTSGLTDRWLRHRIKLWFGVNFFVTTLGNVEVRGPINITVPINTTEIEPGLEPRLLYWNYEIQEWQDAQRTCDRGMSVQSMVDWSDRYAHFQVCKTDVNNNKIGSEQARVPRSVQNTEQIFQGPAHFALAAVEKSFSNSRPVIVSHSRVQAQEDEEKGIWIRYFDLDGDRLSFSISVPPLFGSVRLQEEEEYAVVFYNPCLDCYGTDKFNISAVETLPVNMNPNSINIELVVEVEPRNDDPVLFVLVEDEPALIVPTKRLDLTVEVNRVSNVYYRDLHVVVGAYDVETADTVTLQFSAESNDTVSTSQQERRVELEPACTTNSTWFSVVREHSRNDSSRCLHLDPCDIQAPHPVQDMAWVFTTLTYRPHRNFTGKDVIKINAMDQHGGLSRVVTLDLYVLENHCQHGGECVGDVTDPDCTSKDRASGFDGYWCNCTSAPGWSGRLCQTDYDECLSMPCPSNYTCIDQVNGYVCECGNPGWPCAGYWEAWQICLIVLAAVFLLLLVIVFWKWKKPSIKKAGSMFLGRSRVSPATTLIQVNPVHGVSGGDNDVKPSEPDCVTGTGRAGPVSCKVRSAWDDDDSTDRRAAALLNWEWSPKSSAETRDRPMGVLAGAVTELRPLRGTPVKKTEP</sequence>
<organism evidence="9 10">
    <name type="scientific">Branchiostoma lanceolatum</name>
    <name type="common">Common lancelet</name>
    <name type="synonym">Amphioxus lanceolatum</name>
    <dbReference type="NCBI Taxonomy" id="7740"/>
    <lineage>
        <taxon>Eukaryota</taxon>
        <taxon>Metazoa</taxon>
        <taxon>Chordata</taxon>
        <taxon>Cephalochordata</taxon>
        <taxon>Leptocardii</taxon>
        <taxon>Amphioxiformes</taxon>
        <taxon>Branchiostomatidae</taxon>
        <taxon>Branchiostoma</taxon>
    </lineage>
</organism>
<keyword evidence="3" id="KW-0677">Repeat</keyword>
<dbReference type="EMBL" id="OV696688">
    <property type="protein sequence ID" value="CAH1259457.1"/>
    <property type="molecule type" value="Genomic_DNA"/>
</dbReference>
<keyword evidence="4" id="KW-1015">Disulfide bond</keyword>
<dbReference type="InterPro" id="IPR000152">
    <property type="entry name" value="EGF-type_Asp/Asn_hydroxyl_site"/>
</dbReference>
<dbReference type="InterPro" id="IPR018097">
    <property type="entry name" value="EGF_Ca-bd_CS"/>
</dbReference>
<keyword evidence="2" id="KW-0732">Signal</keyword>
<feature type="domain" description="EGF-like" evidence="8">
    <location>
        <begin position="486"/>
        <end position="520"/>
    </location>
</feature>
<evidence type="ECO:0000256" key="7">
    <source>
        <dbReference type="SAM" id="Phobius"/>
    </source>
</evidence>
<dbReference type="CDD" id="cd00054">
    <property type="entry name" value="EGF_CA"/>
    <property type="match status" value="1"/>
</dbReference>
<keyword evidence="7" id="KW-0472">Membrane</keyword>
<dbReference type="GO" id="GO:0007157">
    <property type="term" value="P:heterophilic cell-cell adhesion via plasma membrane cell adhesion molecules"/>
    <property type="evidence" value="ECO:0007669"/>
    <property type="project" value="TreeGrafter"/>
</dbReference>
<evidence type="ECO:0000256" key="6">
    <source>
        <dbReference type="SAM" id="MobiDB-lite"/>
    </source>
</evidence>
<dbReference type="InterPro" id="IPR051022">
    <property type="entry name" value="Notch_Cell-Fate_Det"/>
</dbReference>
<dbReference type="GO" id="GO:0032991">
    <property type="term" value="C:protein-containing complex"/>
    <property type="evidence" value="ECO:0007669"/>
    <property type="project" value="TreeGrafter"/>
</dbReference>
<feature type="transmembrane region" description="Helical" evidence="7">
    <location>
        <begin position="525"/>
        <end position="546"/>
    </location>
</feature>
<protein>
    <submittedName>
        <fullName evidence="9">HEG1 protein</fullName>
    </submittedName>
</protein>
<accession>A0A8J9ZSF5</accession>
<dbReference type="GO" id="GO:0005509">
    <property type="term" value="F:calcium ion binding"/>
    <property type="evidence" value="ECO:0007669"/>
    <property type="project" value="InterPro"/>
</dbReference>
<gene>
    <name evidence="9" type="primary">HEG1</name>
    <name evidence="9" type="ORF">BLAG_LOCUS16760</name>
</gene>
<dbReference type="PANTHER" id="PTHR24049:SF22">
    <property type="entry name" value="DROSOPHILA CRUMBS HOMOLOG"/>
    <property type="match status" value="1"/>
</dbReference>
<dbReference type="InterPro" id="IPR001881">
    <property type="entry name" value="EGF-like_Ca-bd_dom"/>
</dbReference>
<feature type="region of interest" description="Disordered" evidence="6">
    <location>
        <begin position="635"/>
        <end position="667"/>
    </location>
</feature>
<keyword evidence="7" id="KW-0812">Transmembrane</keyword>
<dbReference type="GO" id="GO:0005886">
    <property type="term" value="C:plasma membrane"/>
    <property type="evidence" value="ECO:0007669"/>
    <property type="project" value="TreeGrafter"/>
</dbReference>
<dbReference type="OrthoDB" id="10042078at2759"/>
<dbReference type="PANTHER" id="PTHR24049">
    <property type="entry name" value="CRUMBS FAMILY MEMBER"/>
    <property type="match status" value="1"/>
</dbReference>
<keyword evidence="1 5" id="KW-0245">EGF-like domain</keyword>
<evidence type="ECO:0000313" key="9">
    <source>
        <dbReference type="EMBL" id="CAH1259457.1"/>
    </source>
</evidence>
<dbReference type="SUPFAM" id="SSF57196">
    <property type="entry name" value="EGF/Laminin"/>
    <property type="match status" value="1"/>
</dbReference>
<evidence type="ECO:0000256" key="4">
    <source>
        <dbReference type="ARBA" id="ARBA00023157"/>
    </source>
</evidence>
<keyword evidence="10" id="KW-1185">Reference proteome</keyword>
<keyword evidence="7" id="KW-1133">Transmembrane helix</keyword>
<reference evidence="9" key="1">
    <citation type="submission" date="2022-01" db="EMBL/GenBank/DDBJ databases">
        <authorList>
            <person name="Braso-Vives M."/>
        </authorList>
    </citation>
    <scope>NUCLEOTIDE SEQUENCE</scope>
</reference>
<dbReference type="Proteomes" id="UP000838412">
    <property type="component" value="Chromosome 3"/>
</dbReference>
<evidence type="ECO:0000256" key="5">
    <source>
        <dbReference type="PROSITE-ProRule" id="PRU00076"/>
    </source>
</evidence>
<dbReference type="PROSITE" id="PS00010">
    <property type="entry name" value="ASX_HYDROXYL"/>
    <property type="match status" value="1"/>
</dbReference>
<comment type="caution">
    <text evidence="5">Lacks conserved residue(s) required for the propagation of feature annotation.</text>
</comment>
<evidence type="ECO:0000256" key="1">
    <source>
        <dbReference type="ARBA" id="ARBA00022536"/>
    </source>
</evidence>